<name>A0A919CRR1_9PROT</name>
<dbReference type="PANTHER" id="PTHR34847:SF1">
    <property type="entry name" value="NODULATION PROTEIN U"/>
    <property type="match status" value="1"/>
</dbReference>
<proteinExistence type="inferred from homology"/>
<dbReference type="InterPro" id="IPR038152">
    <property type="entry name" value="Carbam_trans_C_sf"/>
</dbReference>
<dbReference type="SUPFAM" id="SSF53067">
    <property type="entry name" value="Actin-like ATPase domain"/>
    <property type="match status" value="1"/>
</dbReference>
<gene>
    <name evidence="4" type="ORF">GCM10017083_33180</name>
</gene>
<reference evidence="4" key="1">
    <citation type="journal article" date="2014" name="Int. J. Syst. Evol. Microbiol.">
        <title>Complete genome sequence of Corynebacterium casei LMG S-19264T (=DSM 44701T), isolated from a smear-ripened cheese.</title>
        <authorList>
            <consortium name="US DOE Joint Genome Institute (JGI-PGF)"/>
            <person name="Walter F."/>
            <person name="Albersmeier A."/>
            <person name="Kalinowski J."/>
            <person name="Ruckert C."/>
        </authorList>
    </citation>
    <scope>NUCLEOTIDE SEQUENCE</scope>
    <source>
        <strain evidence="4">KCTC 42651</strain>
    </source>
</reference>
<dbReference type="Pfam" id="PF02543">
    <property type="entry name" value="Carbam_trans_N"/>
    <property type="match status" value="1"/>
</dbReference>
<dbReference type="Proteomes" id="UP000630353">
    <property type="component" value="Unassembled WGS sequence"/>
</dbReference>
<comment type="caution">
    <text evidence="4">The sequence shown here is derived from an EMBL/GenBank/DDBJ whole genome shotgun (WGS) entry which is preliminary data.</text>
</comment>
<dbReference type="PANTHER" id="PTHR34847">
    <property type="entry name" value="NODULATION PROTEIN U"/>
    <property type="match status" value="1"/>
</dbReference>
<dbReference type="Pfam" id="PF16861">
    <property type="entry name" value="Carbam_trans_C"/>
    <property type="match status" value="1"/>
</dbReference>
<accession>A0A919CRR1</accession>
<dbReference type="Gene3D" id="3.30.420.40">
    <property type="match status" value="2"/>
</dbReference>
<dbReference type="RefSeq" id="WP_189991604.1">
    <property type="nucleotide sequence ID" value="NZ_BMZS01000007.1"/>
</dbReference>
<evidence type="ECO:0000313" key="4">
    <source>
        <dbReference type="EMBL" id="GHD54834.1"/>
    </source>
</evidence>
<dbReference type="InterPro" id="IPR043129">
    <property type="entry name" value="ATPase_NBD"/>
</dbReference>
<keyword evidence="5" id="KW-1185">Reference proteome</keyword>
<dbReference type="GO" id="GO:0003824">
    <property type="term" value="F:catalytic activity"/>
    <property type="evidence" value="ECO:0007669"/>
    <property type="project" value="InterPro"/>
</dbReference>
<dbReference type="Gene3D" id="3.90.870.20">
    <property type="entry name" value="Carbamoyltransferase, C-terminal domain"/>
    <property type="match status" value="1"/>
</dbReference>
<evidence type="ECO:0000259" key="3">
    <source>
        <dbReference type="Pfam" id="PF16861"/>
    </source>
</evidence>
<reference evidence="4" key="2">
    <citation type="submission" date="2020-09" db="EMBL/GenBank/DDBJ databases">
        <authorList>
            <person name="Sun Q."/>
            <person name="Kim S."/>
        </authorList>
    </citation>
    <scope>NUCLEOTIDE SEQUENCE</scope>
    <source>
        <strain evidence="4">KCTC 42651</strain>
    </source>
</reference>
<feature type="domain" description="Carbamoyltransferase C-terminal" evidence="3">
    <location>
        <begin position="497"/>
        <end position="659"/>
    </location>
</feature>
<evidence type="ECO:0008006" key="6">
    <source>
        <dbReference type="Google" id="ProtNLM"/>
    </source>
</evidence>
<protein>
    <recommendedName>
        <fullName evidence="6">Carbamoyltransferase</fullName>
    </recommendedName>
</protein>
<sequence>MLCVGLTVAHDAGVAVVEDGRVIGLVQRERTDRHKRCALVTADFLTNSLARLGIDWSDVDVVAVSTCQAWPYLFLNPGRFRFDYDLSCLDRFPFGAQTRQLMARGMNRPNAQQRVDFAVARIKDGAYGEYFRDDLSALDSRTDALWCYDWPYRPKWWNEPHDRRAVGEWAGQIPGLLDMHQGYMPIRVTLDGVSKPGLLVPHHLSHAAYAFYQSDAERAAVYTLDNGDGSTPETGYTGGIYAYGQGTRLVTLGPSFHFQGHLYQRVAENLNLGHGSGAGKLMGLAPYGQPRFAETAMIGNSFAVFGKDFAFGAKPSRNAVFEPLLNRARELWPALYDEPDALLPSIDPGSKGSRDVRRLPVDIAATAQWIFEQNGLQASRDLATGLRAVGYGTAALCLGGGGALNCPANTLIHEQGLFREVLVPPACDDSGLPLGAAQAVVHDVFGIARESQGHAGATSAYRGLAYTRADLDRALAAHGEDLVVEDRVDAAADAGRAVAAGAIVGWFEGRSEIGPRALGHRSLLADPRPAANWRRVNELKRREVWRPFAPAVLKERAGDWFQGGPPASPHMLFTAQVKGDRLPAITHVDGSARVQTVADDTGQFRRVVEAFDAETGVPVVLNTSFNGPGEPIVETPGDALRFLTTTEVDAVYVDGVKITRRAG</sequence>
<evidence type="ECO:0000259" key="2">
    <source>
        <dbReference type="Pfam" id="PF02543"/>
    </source>
</evidence>
<comment type="similarity">
    <text evidence="1">Belongs to the NodU/CmcH family.</text>
</comment>
<organism evidence="4 5">
    <name type="scientific">Thalassobaculum fulvum</name>
    <dbReference type="NCBI Taxonomy" id="1633335"/>
    <lineage>
        <taxon>Bacteria</taxon>
        <taxon>Pseudomonadati</taxon>
        <taxon>Pseudomonadota</taxon>
        <taxon>Alphaproteobacteria</taxon>
        <taxon>Rhodospirillales</taxon>
        <taxon>Thalassobaculaceae</taxon>
        <taxon>Thalassobaculum</taxon>
    </lineage>
</organism>
<evidence type="ECO:0000313" key="5">
    <source>
        <dbReference type="Proteomes" id="UP000630353"/>
    </source>
</evidence>
<dbReference type="InterPro" id="IPR031730">
    <property type="entry name" value="Carbam_trans_C"/>
</dbReference>
<dbReference type="AlphaFoldDB" id="A0A919CRR1"/>
<feature type="domain" description="Carbamoyltransferase" evidence="2">
    <location>
        <begin position="195"/>
        <end position="437"/>
    </location>
</feature>
<dbReference type="CDD" id="cd24033">
    <property type="entry name" value="ASKHA_NBD_NodU_CmcH-like_N"/>
    <property type="match status" value="1"/>
</dbReference>
<dbReference type="InterPro" id="IPR003696">
    <property type="entry name" value="Carbtransf_dom"/>
</dbReference>
<dbReference type="InterPro" id="IPR051338">
    <property type="entry name" value="NodU/CmcH_Carbamoyltrnsfr"/>
</dbReference>
<evidence type="ECO:0000256" key="1">
    <source>
        <dbReference type="ARBA" id="ARBA00006129"/>
    </source>
</evidence>
<dbReference type="EMBL" id="BMZS01000007">
    <property type="protein sequence ID" value="GHD54834.1"/>
    <property type="molecule type" value="Genomic_DNA"/>
</dbReference>